<evidence type="ECO:0000256" key="4">
    <source>
        <dbReference type="ARBA" id="ARBA00023163"/>
    </source>
</evidence>
<dbReference type="InterPro" id="IPR000847">
    <property type="entry name" value="LysR_HTH_N"/>
</dbReference>
<name>A0A8J6M0H7_9ALTE</name>
<comment type="caution">
    <text evidence="6">The sequence shown here is derived from an EMBL/GenBank/DDBJ whole genome shotgun (WGS) entry which is preliminary data.</text>
</comment>
<dbReference type="PANTHER" id="PTHR30126">
    <property type="entry name" value="HTH-TYPE TRANSCRIPTIONAL REGULATOR"/>
    <property type="match status" value="1"/>
</dbReference>
<accession>A0A8J6M0H7</accession>
<organism evidence="6 7">
    <name type="scientific">Neptunicella marina</name>
    <dbReference type="NCBI Taxonomy" id="2125989"/>
    <lineage>
        <taxon>Bacteria</taxon>
        <taxon>Pseudomonadati</taxon>
        <taxon>Pseudomonadota</taxon>
        <taxon>Gammaproteobacteria</taxon>
        <taxon>Alteromonadales</taxon>
        <taxon>Alteromonadaceae</taxon>
        <taxon>Neptunicella</taxon>
    </lineage>
</organism>
<proteinExistence type="inferred from homology"/>
<evidence type="ECO:0000259" key="5">
    <source>
        <dbReference type="PROSITE" id="PS50931"/>
    </source>
</evidence>
<evidence type="ECO:0000313" key="6">
    <source>
        <dbReference type="EMBL" id="MBC3764857.1"/>
    </source>
</evidence>
<feature type="domain" description="HTH lysR-type" evidence="5">
    <location>
        <begin position="5"/>
        <end position="62"/>
    </location>
</feature>
<dbReference type="SUPFAM" id="SSF46785">
    <property type="entry name" value="Winged helix' DNA-binding domain"/>
    <property type="match status" value="1"/>
</dbReference>
<keyword evidence="3" id="KW-0238">DNA-binding</keyword>
<dbReference type="SUPFAM" id="SSF53850">
    <property type="entry name" value="Periplasmic binding protein-like II"/>
    <property type="match status" value="1"/>
</dbReference>
<dbReference type="RefSeq" id="WP_186505330.1">
    <property type="nucleotide sequence ID" value="NZ_JACNEP010000002.1"/>
</dbReference>
<gene>
    <name evidence="6" type="ORF">H8B19_03145</name>
</gene>
<evidence type="ECO:0000256" key="2">
    <source>
        <dbReference type="ARBA" id="ARBA00023015"/>
    </source>
</evidence>
<dbReference type="PROSITE" id="PS50931">
    <property type="entry name" value="HTH_LYSR"/>
    <property type="match status" value="1"/>
</dbReference>
<keyword evidence="4" id="KW-0804">Transcription</keyword>
<dbReference type="EMBL" id="JACNEP010000002">
    <property type="protein sequence ID" value="MBC3764857.1"/>
    <property type="molecule type" value="Genomic_DNA"/>
</dbReference>
<dbReference type="GO" id="GO:0003700">
    <property type="term" value="F:DNA-binding transcription factor activity"/>
    <property type="evidence" value="ECO:0007669"/>
    <property type="project" value="InterPro"/>
</dbReference>
<reference evidence="6" key="2">
    <citation type="submission" date="2020-08" db="EMBL/GenBank/DDBJ databases">
        <authorList>
            <person name="Lai Q."/>
        </authorList>
    </citation>
    <scope>NUCLEOTIDE SEQUENCE</scope>
    <source>
        <strain evidence="6">S27-2</strain>
    </source>
</reference>
<dbReference type="Proteomes" id="UP000601768">
    <property type="component" value="Unassembled WGS sequence"/>
</dbReference>
<keyword evidence="2" id="KW-0805">Transcription regulation</keyword>
<dbReference type="Gene3D" id="1.10.10.10">
    <property type="entry name" value="Winged helix-like DNA-binding domain superfamily/Winged helix DNA-binding domain"/>
    <property type="match status" value="1"/>
</dbReference>
<evidence type="ECO:0000256" key="3">
    <source>
        <dbReference type="ARBA" id="ARBA00023125"/>
    </source>
</evidence>
<dbReference type="PANTHER" id="PTHR30126:SF4">
    <property type="entry name" value="LYSR FAMILY TRANSCRIPTIONAL REGULATOR"/>
    <property type="match status" value="1"/>
</dbReference>
<dbReference type="InterPro" id="IPR036390">
    <property type="entry name" value="WH_DNA-bd_sf"/>
</dbReference>
<keyword evidence="7" id="KW-1185">Reference proteome</keyword>
<protein>
    <submittedName>
        <fullName evidence="6">LysR family transcriptional regulator</fullName>
    </submittedName>
</protein>
<dbReference type="AlphaFoldDB" id="A0A8J6M0H7"/>
<dbReference type="Pfam" id="PF00126">
    <property type="entry name" value="HTH_1"/>
    <property type="match status" value="1"/>
</dbReference>
<dbReference type="InterPro" id="IPR036388">
    <property type="entry name" value="WH-like_DNA-bd_sf"/>
</dbReference>
<dbReference type="Gene3D" id="3.40.190.290">
    <property type="match status" value="1"/>
</dbReference>
<evidence type="ECO:0000256" key="1">
    <source>
        <dbReference type="ARBA" id="ARBA00009437"/>
    </source>
</evidence>
<dbReference type="InterPro" id="IPR005119">
    <property type="entry name" value="LysR_subst-bd"/>
</dbReference>
<dbReference type="GO" id="GO:0000976">
    <property type="term" value="F:transcription cis-regulatory region binding"/>
    <property type="evidence" value="ECO:0007669"/>
    <property type="project" value="TreeGrafter"/>
</dbReference>
<evidence type="ECO:0000313" key="7">
    <source>
        <dbReference type="Proteomes" id="UP000601768"/>
    </source>
</evidence>
<reference evidence="6" key="1">
    <citation type="journal article" date="2018" name="Int. J. Syst. Evol. Microbiol.">
        <title>Neptunicella marina gen. nov., sp. nov., isolated from surface seawater.</title>
        <authorList>
            <person name="Liu X."/>
            <person name="Lai Q."/>
            <person name="Du Y."/>
            <person name="Zhang X."/>
            <person name="Liu Z."/>
            <person name="Sun F."/>
            <person name="Shao Z."/>
        </authorList>
    </citation>
    <scope>NUCLEOTIDE SEQUENCE</scope>
    <source>
        <strain evidence="6">S27-2</strain>
    </source>
</reference>
<comment type="similarity">
    <text evidence="1">Belongs to the LysR transcriptional regulatory family.</text>
</comment>
<dbReference type="Pfam" id="PF03466">
    <property type="entry name" value="LysR_substrate"/>
    <property type="match status" value="1"/>
</dbReference>
<sequence length="297" mass="32698">MRHAITLDAIRVLEMIHQKGSFAAAAEALFKVPSAITYTMQKLEADLGVVIFDRSAKRAVLTPAGKLVLEEGSALLEASNRLEEKLHQLESGWEASLTIAKDTIIPESPLFEIMSRFCQLDKQVEITVVEEVLGGGWDALYTKRADIAIGLTGELPKGQFRVEQLGEIEFVFAVANQHPLADFIGLIEPQHIKQYPSIVVTDSSRSLPGRSSGVFDSKQSIRVGSMQSKIQAQLQGLGIGFLPLHMVKNELADGSLIAKACSIPRPNIPVYIASEKSKQGKALAWFYQQLVQQQWFV</sequence>